<reference evidence="3 4" key="1">
    <citation type="submission" date="2015-09" db="EMBL/GenBank/DDBJ databases">
        <authorList>
            <consortium name="Pathogen Informatics"/>
        </authorList>
    </citation>
    <scope>NUCLEOTIDE SEQUENCE [LARGE SCALE GENOMIC DNA]</scope>
    <source>
        <strain evidence="3 4">2789STDY5608835</strain>
    </source>
</reference>
<dbReference type="Pfam" id="PF01548">
    <property type="entry name" value="DEDD_Tnp_IS110"/>
    <property type="match status" value="1"/>
</dbReference>
<accession>A0A174DDZ9</accession>
<dbReference type="GO" id="GO:0004803">
    <property type="term" value="F:transposase activity"/>
    <property type="evidence" value="ECO:0007669"/>
    <property type="project" value="InterPro"/>
</dbReference>
<evidence type="ECO:0000256" key="1">
    <source>
        <dbReference type="SAM" id="MobiDB-lite"/>
    </source>
</evidence>
<feature type="region of interest" description="Disordered" evidence="1">
    <location>
        <begin position="202"/>
        <end position="221"/>
    </location>
</feature>
<proteinExistence type="predicted"/>
<dbReference type="Proteomes" id="UP000095395">
    <property type="component" value="Unassembled WGS sequence"/>
</dbReference>
<dbReference type="InterPro" id="IPR047650">
    <property type="entry name" value="Transpos_IS110"/>
</dbReference>
<evidence type="ECO:0000313" key="3">
    <source>
        <dbReference type="EMBL" id="CUO23724.1"/>
    </source>
</evidence>
<dbReference type="InterPro" id="IPR002525">
    <property type="entry name" value="Transp_IS110-like_N"/>
</dbReference>
<evidence type="ECO:0000313" key="4">
    <source>
        <dbReference type="Proteomes" id="UP000095395"/>
    </source>
</evidence>
<feature type="domain" description="Transposase IS110-like N-terminal" evidence="2">
    <location>
        <begin position="68"/>
        <end position="201"/>
    </location>
</feature>
<dbReference type="AlphaFoldDB" id="A0A174DDZ9"/>
<protein>
    <submittedName>
        <fullName evidence="3">Transposase</fullName>
    </submittedName>
</protein>
<dbReference type="GO" id="GO:0003677">
    <property type="term" value="F:DNA binding"/>
    <property type="evidence" value="ECO:0007669"/>
    <property type="project" value="InterPro"/>
</dbReference>
<feature type="compositionally biased region" description="Basic and acidic residues" evidence="1">
    <location>
        <begin position="212"/>
        <end position="221"/>
    </location>
</feature>
<dbReference type="EMBL" id="CYYR01000019">
    <property type="protein sequence ID" value="CUO23724.1"/>
    <property type="molecule type" value="Genomic_DNA"/>
</dbReference>
<sequence length="221" mass="24646">MNIKAKKAKVQALSKKSVINVLSQDEIKKKVQVIEQELKASTWRELETKGKFEKNDKLSFISEEMLIVGCDIGSETHYIRAIDTRGRELSKGAFEFSNSSEGFASAKAWVLKLAAKNDKKQIVLGLEPTGHYWFAIAACMVSNGISVVQVNPYAVKQSKEIEDNSQLKDDRKDPKIIANLVKDGNYGMPYLPEDIYADMRSNTIPEPYRASGRPEAEQGSG</sequence>
<gene>
    <name evidence="3" type="ORF">ERS852392_02559</name>
</gene>
<dbReference type="PANTHER" id="PTHR33055:SF17">
    <property type="entry name" value="THIRD ORF IN TRANSPOSON ISC1491"/>
    <property type="match status" value="1"/>
</dbReference>
<name>A0A174DDZ9_9FIRM</name>
<evidence type="ECO:0000259" key="2">
    <source>
        <dbReference type="Pfam" id="PF01548"/>
    </source>
</evidence>
<organism evidence="3 4">
    <name type="scientific">Roseburia inulinivorans</name>
    <dbReference type="NCBI Taxonomy" id="360807"/>
    <lineage>
        <taxon>Bacteria</taxon>
        <taxon>Bacillati</taxon>
        <taxon>Bacillota</taxon>
        <taxon>Clostridia</taxon>
        <taxon>Lachnospirales</taxon>
        <taxon>Lachnospiraceae</taxon>
        <taxon>Roseburia</taxon>
    </lineage>
</organism>
<dbReference type="PANTHER" id="PTHR33055">
    <property type="entry name" value="TRANSPOSASE FOR INSERTION SEQUENCE ELEMENT IS1111A"/>
    <property type="match status" value="1"/>
</dbReference>
<dbReference type="GO" id="GO:0006313">
    <property type="term" value="P:DNA transposition"/>
    <property type="evidence" value="ECO:0007669"/>
    <property type="project" value="InterPro"/>
</dbReference>